<dbReference type="GeneID" id="136083403"/>
<reference evidence="2" key="1">
    <citation type="submission" date="2025-08" db="UniProtKB">
        <authorList>
            <consortium name="RefSeq"/>
        </authorList>
    </citation>
    <scope>IDENTIFICATION</scope>
</reference>
<dbReference type="Gene3D" id="1.10.10.10">
    <property type="entry name" value="Winged helix-like DNA-binding domain superfamily/Winged helix DNA-binding domain"/>
    <property type="match status" value="1"/>
</dbReference>
<organism evidence="1 2">
    <name type="scientific">Hydra vulgaris</name>
    <name type="common">Hydra</name>
    <name type="synonym">Hydra attenuata</name>
    <dbReference type="NCBI Taxonomy" id="6087"/>
    <lineage>
        <taxon>Eukaryota</taxon>
        <taxon>Metazoa</taxon>
        <taxon>Cnidaria</taxon>
        <taxon>Hydrozoa</taxon>
        <taxon>Hydroidolina</taxon>
        <taxon>Anthoathecata</taxon>
        <taxon>Aplanulata</taxon>
        <taxon>Hydridae</taxon>
        <taxon>Hydra</taxon>
    </lineage>
</organism>
<dbReference type="Pfam" id="PF13384">
    <property type="entry name" value="HTH_23"/>
    <property type="match status" value="1"/>
</dbReference>
<dbReference type="InterPro" id="IPR036388">
    <property type="entry name" value="WH-like_DNA-bd_sf"/>
</dbReference>
<keyword evidence="1" id="KW-1185">Reference proteome</keyword>
<dbReference type="InterPro" id="IPR036397">
    <property type="entry name" value="RNaseH_sf"/>
</dbReference>
<evidence type="ECO:0000313" key="2">
    <source>
        <dbReference type="RefSeq" id="XP_065658872.1"/>
    </source>
</evidence>
<dbReference type="Gene3D" id="3.30.420.10">
    <property type="entry name" value="Ribonuclease H-like superfamily/Ribonuclease H"/>
    <property type="match status" value="1"/>
</dbReference>
<proteinExistence type="predicted"/>
<gene>
    <name evidence="2" type="primary">LOC136083403</name>
</gene>
<dbReference type="Proteomes" id="UP001652625">
    <property type="component" value="Chromosome 08"/>
</dbReference>
<dbReference type="InterPro" id="IPR009057">
    <property type="entry name" value="Homeodomain-like_sf"/>
</dbReference>
<dbReference type="SUPFAM" id="SSF46689">
    <property type="entry name" value="Homeodomain-like"/>
    <property type="match status" value="1"/>
</dbReference>
<accession>A0ABM4CB16</accession>
<name>A0ABM4CB16_HYDVU</name>
<dbReference type="RefSeq" id="XP_065658872.1">
    <property type="nucleotide sequence ID" value="XM_065802800.1"/>
</dbReference>
<sequence length="147" mass="16430">MGLRGITIETKWQVVGLNKSGLSNQEIGRQLEISECSVRTTLKNYNEFGTVKDKSGSGRPKKMSEWDENEAIMLSRRNPNISIAEIASDLNTALGAHQKKVWRYKNEKYNPRFFMSRVQRGGGSISIWGCIAGSGNGLAHLNTDRLK</sequence>
<evidence type="ECO:0000313" key="1">
    <source>
        <dbReference type="Proteomes" id="UP001652625"/>
    </source>
</evidence>
<protein>
    <submittedName>
        <fullName evidence="2">Uncharacterized protein LOC136083403</fullName>
    </submittedName>
</protein>